<evidence type="ECO:0000256" key="6">
    <source>
        <dbReference type="ARBA" id="ARBA00022776"/>
    </source>
</evidence>
<dbReference type="GO" id="GO:0051301">
    <property type="term" value="P:cell division"/>
    <property type="evidence" value="ECO:0007669"/>
    <property type="project" value="UniProtKB-KW"/>
</dbReference>
<dbReference type="PANTHER" id="PTHR19378">
    <property type="entry name" value="GOLGIN- RELATED"/>
    <property type="match status" value="1"/>
</dbReference>
<sequence>MDCSGSDLLETFHNLGINTGNVSKLTIDSWFDTDCEDTKKLLQWLCSSLGKENVLTAHENEEYEQLLESKSLLYGEQYETAIEQLQMEYPGILEYRNNLFEVEMMEEELETLLEEECHLEQQLVFNGNLNKKLSHELGKANEEEIMSAMKKKEAEKKCIELSSQLDEAHEKLQSQISRYADHLNEFEHATRPTFISNIPLVSYSQYYTDIMSYLNAFLRGEYEMLPKPDATIKKSQNSTIVSITLNEQEVLRQRLFKSMQNYILNQLKEEMLQAELRFLQEINLDEVVSSGCLNDRASVLMEANIFSKEELLHCVCLDIENVIKKICDGYVDTPQINIIENNIHIRQKKLEVLTQLDNKVAEILAKHILLFLFVEREKFDVQSTDKFLRDVHHYITHNLQNCQQRTESMIEVINDYKIYKNLPLEQKFKIIDILKELVTNNHTCDVTVINAMRNFKSECNKLEQQVFFTDYEESLQHSQKIKQEIETMWKFLCTGPTNRIITIPKQLNDCFNKIDDLQQIQESSLKSSLQILGDSEKKLSSKWFQMKRQLWIWFLFNPEKMLRAIDQVEVAVKQKRTEVK</sequence>
<dbReference type="GO" id="GO:0070652">
    <property type="term" value="C:HAUS complex"/>
    <property type="evidence" value="ECO:0007669"/>
    <property type="project" value="InterPro"/>
</dbReference>
<dbReference type="InterPro" id="IPR032733">
    <property type="entry name" value="HAUS3_N"/>
</dbReference>
<gene>
    <name evidence="12" type="ORF">ILUMI_11761</name>
</gene>
<evidence type="ECO:0000256" key="7">
    <source>
        <dbReference type="ARBA" id="ARBA00023054"/>
    </source>
</evidence>
<comment type="caution">
    <text evidence="12">The sequence shown here is derived from an EMBL/GenBank/DDBJ whole genome shotgun (WGS) entry which is preliminary data.</text>
</comment>
<name>A0A8K0CVH3_IGNLU</name>
<keyword evidence="8" id="KW-0206">Cytoskeleton</keyword>
<keyword evidence="3" id="KW-0963">Cytoplasm</keyword>
<dbReference type="PANTHER" id="PTHR19378:SF0">
    <property type="entry name" value="HAUS AUGMIN-LIKE COMPLEX SUBUNIT 3"/>
    <property type="match status" value="1"/>
</dbReference>
<keyword evidence="7 10" id="KW-0175">Coiled coil</keyword>
<feature type="coiled-coil region" evidence="10">
    <location>
        <begin position="151"/>
        <end position="189"/>
    </location>
</feature>
<evidence type="ECO:0000256" key="2">
    <source>
        <dbReference type="ARBA" id="ARBA00009645"/>
    </source>
</evidence>
<keyword evidence="6" id="KW-0498">Mitosis</keyword>
<comment type="subcellular location">
    <subcellularLocation>
        <location evidence="1">Cytoplasm</location>
        <location evidence="1">Cytoskeleton</location>
        <location evidence="1">Spindle</location>
    </subcellularLocation>
</comment>
<dbReference type="GO" id="GO:0005874">
    <property type="term" value="C:microtubule"/>
    <property type="evidence" value="ECO:0007669"/>
    <property type="project" value="UniProtKB-KW"/>
</dbReference>
<reference evidence="12" key="1">
    <citation type="submission" date="2019-08" db="EMBL/GenBank/DDBJ databases">
        <title>The genome of the North American firefly Photinus pyralis.</title>
        <authorList>
            <consortium name="Photinus pyralis genome working group"/>
            <person name="Fallon T.R."/>
            <person name="Sander Lower S.E."/>
            <person name="Weng J.-K."/>
        </authorList>
    </citation>
    <scope>NUCLEOTIDE SEQUENCE</scope>
    <source>
        <strain evidence="12">TRF0915ILg1</strain>
        <tissue evidence="12">Whole body</tissue>
    </source>
</reference>
<dbReference type="AlphaFoldDB" id="A0A8K0CVH3"/>
<keyword evidence="4" id="KW-0132">Cell division</keyword>
<evidence type="ECO:0000256" key="9">
    <source>
        <dbReference type="ARBA" id="ARBA00023306"/>
    </source>
</evidence>
<dbReference type="OrthoDB" id="8187957at2759"/>
<dbReference type="GO" id="GO:0005815">
    <property type="term" value="C:microtubule organizing center"/>
    <property type="evidence" value="ECO:0007669"/>
    <property type="project" value="TreeGrafter"/>
</dbReference>
<dbReference type="GO" id="GO:0031023">
    <property type="term" value="P:microtubule organizing center organization"/>
    <property type="evidence" value="ECO:0007669"/>
    <property type="project" value="TreeGrafter"/>
</dbReference>
<evidence type="ECO:0000313" key="12">
    <source>
        <dbReference type="EMBL" id="KAF2894410.1"/>
    </source>
</evidence>
<keyword evidence="13" id="KW-1185">Reference proteome</keyword>
<evidence type="ECO:0000256" key="3">
    <source>
        <dbReference type="ARBA" id="ARBA00022490"/>
    </source>
</evidence>
<dbReference type="Pfam" id="PF14932">
    <property type="entry name" value="HAUS-augmin3"/>
    <property type="match status" value="1"/>
</dbReference>
<protein>
    <recommendedName>
        <fullName evidence="11">HAUS augmin-like complex subunit 3 N-terminal domain-containing protein</fullName>
    </recommendedName>
</protein>
<proteinExistence type="inferred from homology"/>
<evidence type="ECO:0000256" key="10">
    <source>
        <dbReference type="SAM" id="Coils"/>
    </source>
</evidence>
<feature type="domain" description="HAUS augmin-like complex subunit 3 N-terminal" evidence="11">
    <location>
        <begin position="34"/>
        <end position="223"/>
    </location>
</feature>
<evidence type="ECO:0000256" key="8">
    <source>
        <dbReference type="ARBA" id="ARBA00023212"/>
    </source>
</evidence>
<evidence type="ECO:0000259" key="11">
    <source>
        <dbReference type="Pfam" id="PF14932"/>
    </source>
</evidence>
<dbReference type="EMBL" id="VTPC01007015">
    <property type="protein sequence ID" value="KAF2894410.1"/>
    <property type="molecule type" value="Genomic_DNA"/>
</dbReference>
<keyword evidence="5" id="KW-0493">Microtubule</keyword>
<comment type="similarity">
    <text evidence="2">Belongs to the HAUS3 family.</text>
</comment>
<evidence type="ECO:0000256" key="5">
    <source>
        <dbReference type="ARBA" id="ARBA00022701"/>
    </source>
</evidence>
<dbReference type="Proteomes" id="UP000801492">
    <property type="component" value="Unassembled WGS sequence"/>
</dbReference>
<dbReference type="GO" id="GO:0051225">
    <property type="term" value="P:spindle assembly"/>
    <property type="evidence" value="ECO:0007669"/>
    <property type="project" value="InterPro"/>
</dbReference>
<evidence type="ECO:0000256" key="1">
    <source>
        <dbReference type="ARBA" id="ARBA00004186"/>
    </source>
</evidence>
<dbReference type="InterPro" id="IPR026206">
    <property type="entry name" value="HAUS3"/>
</dbReference>
<organism evidence="12 13">
    <name type="scientific">Ignelater luminosus</name>
    <name type="common">Cucubano</name>
    <name type="synonym">Pyrophorus luminosus</name>
    <dbReference type="NCBI Taxonomy" id="2038154"/>
    <lineage>
        <taxon>Eukaryota</taxon>
        <taxon>Metazoa</taxon>
        <taxon>Ecdysozoa</taxon>
        <taxon>Arthropoda</taxon>
        <taxon>Hexapoda</taxon>
        <taxon>Insecta</taxon>
        <taxon>Pterygota</taxon>
        <taxon>Neoptera</taxon>
        <taxon>Endopterygota</taxon>
        <taxon>Coleoptera</taxon>
        <taxon>Polyphaga</taxon>
        <taxon>Elateriformia</taxon>
        <taxon>Elateroidea</taxon>
        <taxon>Elateridae</taxon>
        <taxon>Agrypninae</taxon>
        <taxon>Pyrophorini</taxon>
        <taxon>Ignelater</taxon>
    </lineage>
</organism>
<dbReference type="GO" id="GO:0072686">
    <property type="term" value="C:mitotic spindle"/>
    <property type="evidence" value="ECO:0007669"/>
    <property type="project" value="TreeGrafter"/>
</dbReference>
<accession>A0A8K0CVH3</accession>
<evidence type="ECO:0000256" key="4">
    <source>
        <dbReference type="ARBA" id="ARBA00022618"/>
    </source>
</evidence>
<keyword evidence="9" id="KW-0131">Cell cycle</keyword>
<evidence type="ECO:0000313" key="13">
    <source>
        <dbReference type="Proteomes" id="UP000801492"/>
    </source>
</evidence>